<organism evidence="1 2">
    <name type="scientific">Brucella anthropi</name>
    <name type="common">Ochrobactrum anthropi</name>
    <dbReference type="NCBI Taxonomy" id="529"/>
    <lineage>
        <taxon>Bacteria</taxon>
        <taxon>Pseudomonadati</taxon>
        <taxon>Pseudomonadota</taxon>
        <taxon>Alphaproteobacteria</taxon>
        <taxon>Hyphomicrobiales</taxon>
        <taxon>Brucellaceae</taxon>
        <taxon>Brucella/Ochrobactrum group</taxon>
        <taxon>Brucella</taxon>
    </lineage>
</organism>
<dbReference type="AlphaFoldDB" id="A0A6I0DCJ3"/>
<proteinExistence type="predicted"/>
<dbReference type="RefSeq" id="WP_151577277.1">
    <property type="nucleotide sequence ID" value="NZ_WBWX01000026.1"/>
</dbReference>
<name>A0A6I0DCJ3_BRUAN</name>
<dbReference type="Proteomes" id="UP000441102">
    <property type="component" value="Unassembled WGS sequence"/>
</dbReference>
<gene>
    <name evidence="1" type="ORF">F9L06_26085</name>
</gene>
<accession>A0A6I0DCJ3</accession>
<comment type="caution">
    <text evidence="1">The sequence shown here is derived from an EMBL/GenBank/DDBJ whole genome shotgun (WGS) entry which is preliminary data.</text>
</comment>
<dbReference type="EMBL" id="WBWX01000026">
    <property type="protein sequence ID" value="KAB2788084.1"/>
    <property type="molecule type" value="Genomic_DNA"/>
</dbReference>
<reference evidence="1 2" key="1">
    <citation type="submission" date="2019-09" db="EMBL/GenBank/DDBJ databases">
        <title>Taxonomic organization of the family Brucellaceae based on a phylogenomic approach.</title>
        <authorList>
            <person name="Leclercq S."/>
            <person name="Cloeckaert A."/>
            <person name="Zygmunt M.S."/>
        </authorList>
    </citation>
    <scope>NUCLEOTIDE SEQUENCE [LARGE SCALE GENOMIC DNA]</scope>
    <source>
        <strain evidence="1 2">CCUG 34461</strain>
    </source>
</reference>
<evidence type="ECO:0000313" key="2">
    <source>
        <dbReference type="Proteomes" id="UP000441102"/>
    </source>
</evidence>
<evidence type="ECO:0000313" key="1">
    <source>
        <dbReference type="EMBL" id="KAB2788084.1"/>
    </source>
</evidence>
<protein>
    <recommendedName>
        <fullName evidence="3">Methyltransferase domain-containing protein</fullName>
    </recommendedName>
</protein>
<sequence length="288" mass="32338">MVNHSEIFGWALTECLYALPASYTPNTLLGHIPAITLITRLSTPNVVVDLGVANSSALEAVSSAVRHFKMDTSCYGVFDGKNAEDNSSVEHAVKSISRNYPQSTVTIGELGVTHNLFDDESIDVLIISHLRDREEISSVFSKWLPKLSVDGIVIITTINHPNPDDPVRLYWQAVKNSYPSFEMLHQFGLGILFLGSEQKPLIRELMGNLANNEYFAALFKSMCEYNGGIMQERLKRSPDSVANHSQPTRDHYIAERADLFFQQSRAWKLLAPFLRRIGGLRRLEEATR</sequence>
<evidence type="ECO:0008006" key="3">
    <source>
        <dbReference type="Google" id="ProtNLM"/>
    </source>
</evidence>